<protein>
    <submittedName>
        <fullName evidence="2">Uncharacterized protein</fullName>
    </submittedName>
</protein>
<evidence type="ECO:0000256" key="1">
    <source>
        <dbReference type="SAM" id="MobiDB-lite"/>
    </source>
</evidence>
<organism evidence="2">
    <name type="scientific">Brassica cretica</name>
    <name type="common">Mustard</name>
    <dbReference type="NCBI Taxonomy" id="69181"/>
    <lineage>
        <taxon>Eukaryota</taxon>
        <taxon>Viridiplantae</taxon>
        <taxon>Streptophyta</taxon>
        <taxon>Embryophyta</taxon>
        <taxon>Tracheophyta</taxon>
        <taxon>Spermatophyta</taxon>
        <taxon>Magnoliopsida</taxon>
        <taxon>eudicotyledons</taxon>
        <taxon>Gunneridae</taxon>
        <taxon>Pentapetalae</taxon>
        <taxon>rosids</taxon>
        <taxon>malvids</taxon>
        <taxon>Brassicales</taxon>
        <taxon>Brassicaceae</taxon>
        <taxon>Brassiceae</taxon>
        <taxon>Brassica</taxon>
    </lineage>
</organism>
<sequence>MPTTTISQSSHHRRSPEESMIQESLQLATVEPSTKLTTQHGSRLTQHTLHKFKHITLLLEVFWEVFEVFRKVFRNLLGSLQKSLGRSSRKPSQNT</sequence>
<dbReference type="Proteomes" id="UP000712281">
    <property type="component" value="Unassembled WGS sequence"/>
</dbReference>
<comment type="caution">
    <text evidence="2">The sequence shown here is derived from an EMBL/GenBank/DDBJ whole genome shotgun (WGS) entry which is preliminary data.</text>
</comment>
<dbReference type="AlphaFoldDB" id="A0A3N6PSQ6"/>
<dbReference type="EMBL" id="QGKW02001988">
    <property type="protein sequence ID" value="KAF2553461.1"/>
    <property type="molecule type" value="Genomic_DNA"/>
</dbReference>
<evidence type="ECO:0000313" key="2">
    <source>
        <dbReference type="EMBL" id="KAF2534047.1"/>
    </source>
</evidence>
<reference evidence="2" key="1">
    <citation type="submission" date="2019-12" db="EMBL/GenBank/DDBJ databases">
        <title>Genome sequencing and annotation of Brassica cretica.</title>
        <authorList>
            <person name="Studholme D.J."/>
            <person name="Sarris P.F."/>
        </authorList>
    </citation>
    <scope>NUCLEOTIDE SEQUENCE</scope>
    <source>
        <strain evidence="3">PFS-001/15</strain>
        <strain evidence="2">PFS-102/07</strain>
        <tissue evidence="2">Leaf</tissue>
    </source>
</reference>
<gene>
    <name evidence="3" type="ORF">F2Q68_00035001</name>
    <name evidence="2" type="ORF">F2Q70_00030547</name>
</gene>
<proteinExistence type="predicted"/>
<dbReference type="EMBL" id="QGKY02002305">
    <property type="protein sequence ID" value="KAF2534047.1"/>
    <property type="molecule type" value="Genomic_DNA"/>
</dbReference>
<evidence type="ECO:0000313" key="3">
    <source>
        <dbReference type="EMBL" id="KAF2553461.1"/>
    </source>
</evidence>
<accession>A0A3N6PSQ6</accession>
<feature type="region of interest" description="Disordered" evidence="1">
    <location>
        <begin position="1"/>
        <end position="23"/>
    </location>
</feature>
<name>A0A3N6PSQ6_BRACR</name>